<dbReference type="EMBL" id="JASBWR010000068">
    <property type="protein sequence ID" value="KAJ9099681.1"/>
    <property type="molecule type" value="Genomic_DNA"/>
</dbReference>
<keyword evidence="2" id="KW-1185">Reference proteome</keyword>
<name>A0ACC2VKP9_9TREE</name>
<gene>
    <name evidence="1" type="ORF">QFC19_005920</name>
</gene>
<proteinExistence type="predicted"/>
<accession>A0ACC2VKP9</accession>
<sequence>MLFPGLLPFLWFVATFAAVIVPSKYSLTNEQLNYIKDDPAVTHLVTFEILKRVYGADGPLKLGFLELALFGELVPITVDNFVKLSNQTFGYGYKEAKFHRIIKDFMIQGGDYENGDGTGGRSVFETAKFPDENFVVKHNKLGRLSMANAGPNTNGAQFFITTKDDCLWLDGIHVVFGQLVGGFDTLQKLNVVETDHDRPKEEVMISGIDIKEVKDSRNVHNDLVLDTEVAPATGWNYSLFIVCLVLVCGFLYYTKVSYKKQYIIDIKDSNYF</sequence>
<dbReference type="Proteomes" id="UP001241377">
    <property type="component" value="Unassembled WGS sequence"/>
</dbReference>
<reference evidence="1" key="1">
    <citation type="submission" date="2023-04" db="EMBL/GenBank/DDBJ databases">
        <title>Draft Genome sequencing of Naganishia species isolated from polar environments using Oxford Nanopore Technology.</title>
        <authorList>
            <person name="Leo P."/>
            <person name="Venkateswaran K."/>
        </authorList>
    </citation>
    <scope>NUCLEOTIDE SEQUENCE</scope>
    <source>
        <strain evidence="1">MNA-CCFEE 5261</strain>
    </source>
</reference>
<organism evidence="1 2">
    <name type="scientific">Naganishia cerealis</name>
    <dbReference type="NCBI Taxonomy" id="610337"/>
    <lineage>
        <taxon>Eukaryota</taxon>
        <taxon>Fungi</taxon>
        <taxon>Dikarya</taxon>
        <taxon>Basidiomycota</taxon>
        <taxon>Agaricomycotina</taxon>
        <taxon>Tremellomycetes</taxon>
        <taxon>Filobasidiales</taxon>
        <taxon>Filobasidiaceae</taxon>
        <taxon>Naganishia</taxon>
    </lineage>
</organism>
<protein>
    <submittedName>
        <fullName evidence="1">Uncharacterized protein</fullName>
    </submittedName>
</protein>
<evidence type="ECO:0000313" key="1">
    <source>
        <dbReference type="EMBL" id="KAJ9099681.1"/>
    </source>
</evidence>
<comment type="caution">
    <text evidence="1">The sequence shown here is derived from an EMBL/GenBank/DDBJ whole genome shotgun (WGS) entry which is preliminary data.</text>
</comment>
<evidence type="ECO:0000313" key="2">
    <source>
        <dbReference type="Proteomes" id="UP001241377"/>
    </source>
</evidence>